<dbReference type="Proteomes" id="UP001465976">
    <property type="component" value="Unassembled WGS sequence"/>
</dbReference>
<comment type="similarity">
    <text evidence="2">Belongs to the importin beta family.</text>
</comment>
<comment type="caution">
    <text evidence="6">The sequence shown here is derived from an EMBL/GenBank/DDBJ whole genome shotgun (WGS) entry which is preliminary data.</text>
</comment>
<dbReference type="InterPro" id="IPR058669">
    <property type="entry name" value="TPR_IPO7/11-like"/>
</dbReference>
<evidence type="ECO:0000313" key="7">
    <source>
        <dbReference type="Proteomes" id="UP001465976"/>
    </source>
</evidence>
<dbReference type="PANTHER" id="PTHR10997:SF7">
    <property type="entry name" value="IMPORTIN-11"/>
    <property type="match status" value="1"/>
</dbReference>
<reference evidence="6 7" key="1">
    <citation type="submission" date="2024-02" db="EMBL/GenBank/DDBJ databases">
        <title>A draft genome for the cacao thread blight pathogen Marasmius crinis-equi.</title>
        <authorList>
            <person name="Cohen S.P."/>
            <person name="Baruah I.K."/>
            <person name="Amoako-Attah I."/>
            <person name="Bukari Y."/>
            <person name="Meinhardt L.W."/>
            <person name="Bailey B.A."/>
        </authorList>
    </citation>
    <scope>NUCLEOTIDE SEQUENCE [LARGE SCALE GENOMIC DNA]</scope>
    <source>
        <strain evidence="6 7">GH-76</strain>
    </source>
</reference>
<gene>
    <name evidence="6" type="ORF">V5O48_004917</name>
</gene>
<evidence type="ECO:0000259" key="5">
    <source>
        <dbReference type="PROSITE" id="PS50166"/>
    </source>
</evidence>
<evidence type="ECO:0000313" key="6">
    <source>
        <dbReference type="EMBL" id="KAL0577074.1"/>
    </source>
</evidence>
<dbReference type="Gene3D" id="1.25.10.10">
    <property type="entry name" value="Leucine-rich Repeat Variant"/>
    <property type="match status" value="1"/>
</dbReference>
<dbReference type="InterPro" id="IPR016024">
    <property type="entry name" value="ARM-type_fold"/>
</dbReference>
<feature type="domain" description="Importin N-terminal" evidence="5">
    <location>
        <begin position="38"/>
        <end position="108"/>
    </location>
</feature>
<comment type="subcellular location">
    <subcellularLocation>
        <location evidence="1">Nucleus</location>
    </subcellularLocation>
</comment>
<keyword evidence="7" id="KW-1185">Reference proteome</keyword>
<organism evidence="6 7">
    <name type="scientific">Marasmius crinis-equi</name>
    <dbReference type="NCBI Taxonomy" id="585013"/>
    <lineage>
        <taxon>Eukaryota</taxon>
        <taxon>Fungi</taxon>
        <taxon>Dikarya</taxon>
        <taxon>Basidiomycota</taxon>
        <taxon>Agaricomycotina</taxon>
        <taxon>Agaricomycetes</taxon>
        <taxon>Agaricomycetidae</taxon>
        <taxon>Agaricales</taxon>
        <taxon>Marasmiineae</taxon>
        <taxon>Marasmiaceae</taxon>
        <taxon>Marasmius</taxon>
    </lineage>
</organism>
<proteinExistence type="inferred from homology"/>
<dbReference type="SUPFAM" id="SSF48371">
    <property type="entry name" value="ARM repeat"/>
    <property type="match status" value="1"/>
</dbReference>
<sequence length="1024" mass="115369">MNPSSIAQGVVVQDVSPAELYTVMTGASSSNPQEVQQCSTRFKEMLQQNGIFDALHQIAAERSVPLYVRKQASIQFKNEALRSWKSRKIQNDAHRANIRSRFFTFIEEEDETIAECMQLSMAKIARIEPDILDNLFTILEQGLSQRYTMNDMTPATTLRLRRALQTLAAVLKELSLIRMPAGLRQMAKVVETYHGALRTYYTQILNALPFNSPTPPESTLVDLGLADLVYKSLSLLASWLWLRSDKMSQEEASRSYSWIYPVFDLSAQQLKSMVLWRATVIGSSGAQPGYIELMTKHIRRLGKFFRRFCVLHQKRFVDIPGSADLVLFYWEQIKQAASGPLGSIQDSPTALYPVRFLVQGMVLFKETLGQYTLVRRDGTPNKNTLSREFVEEAVKLIVTRFLPLNTDDLESWVNDPEEWFTAEETENEQWEFELRACSERVLVQLSNQFSDYVTPLLQTTFQQFAEQPAIDLDSTLQKEALYCALGRCCRRVKDFIPFPVWIENVLSVEARDTNASSPILKRRIAWLLGKFMYESCLDPNNPKIWEILVHLLGKHGGGTDTVVRLTAATAIREGIDTLDLNFPSFTPFLSQAVSDLMNLIAEVDGFESKRRVDNALNVVIERAGAEMVPIVPVITSPLPQLWLEAGDNWLFKNSLLVTVTNLVKAIGGQSTPLTGIVVPLVEESMNEGTNLDGDGIILWKEAMRNTLSATASDGGRSLLDLFSLCLKQLDNNLDLLGSLINIVESYFLLESPRILESCATELFKAFLSIHTRNAMQENQKGALIALQLLIQVTAQSPLWVEPLHTSGLFPYYLNILIENETDTLVLVEVVYLFSRIAMANPGGFLQLMAAAAPLLKLSEAKAYELLLDQWWAKFDSMSEPRHRKLVAMGITALVSTGRPDVLQRVPTEIFNLWLDVFGEIKEARRDPSELGEDETPANALTRHWELDDAPEEFYQRTTEGSPEYVRRKQVYDQDPVRTTQLGSYVAAGLRQAEAVTGAAQFQQLYLAQADPTVLKQIQDEISSS</sequence>
<evidence type="ECO:0000256" key="2">
    <source>
        <dbReference type="ARBA" id="ARBA00007991"/>
    </source>
</evidence>
<dbReference type="Pfam" id="PF25758">
    <property type="entry name" value="TPR_IPO11"/>
    <property type="match status" value="1"/>
</dbReference>
<dbReference type="InterPro" id="IPR001494">
    <property type="entry name" value="Importin-beta_N"/>
</dbReference>
<dbReference type="PANTHER" id="PTHR10997">
    <property type="entry name" value="IMPORTIN-7, 8, 11"/>
    <property type="match status" value="1"/>
</dbReference>
<accession>A0ABR3FNU3</accession>
<dbReference type="PROSITE" id="PS50166">
    <property type="entry name" value="IMPORTIN_B_NT"/>
    <property type="match status" value="1"/>
</dbReference>
<keyword evidence="3" id="KW-0813">Transport</keyword>
<keyword evidence="4" id="KW-0539">Nucleus</keyword>
<dbReference type="InterPro" id="IPR011989">
    <property type="entry name" value="ARM-like"/>
</dbReference>
<name>A0ABR3FNU3_9AGAR</name>
<evidence type="ECO:0000256" key="3">
    <source>
        <dbReference type="ARBA" id="ARBA00022448"/>
    </source>
</evidence>
<dbReference type="EMBL" id="JBAHYK010000180">
    <property type="protein sequence ID" value="KAL0577074.1"/>
    <property type="molecule type" value="Genomic_DNA"/>
</dbReference>
<evidence type="ECO:0000256" key="4">
    <source>
        <dbReference type="ARBA" id="ARBA00023242"/>
    </source>
</evidence>
<evidence type="ECO:0000256" key="1">
    <source>
        <dbReference type="ARBA" id="ARBA00004123"/>
    </source>
</evidence>
<protein>
    <recommendedName>
        <fullName evidence="5">Importin N-terminal domain-containing protein</fullName>
    </recommendedName>
</protein>